<sequence length="59" mass="6652">MPLILALFTNKQEATVSNSPLSVSSDYELAIIISIQEVFPISEVCGCFFHLKKSIWRHV</sequence>
<evidence type="ECO:0000313" key="2">
    <source>
        <dbReference type="Proteomes" id="UP000276133"/>
    </source>
</evidence>
<organism evidence="1 2">
    <name type="scientific">Brachionus plicatilis</name>
    <name type="common">Marine rotifer</name>
    <name type="synonym">Brachionus muelleri</name>
    <dbReference type="NCBI Taxonomy" id="10195"/>
    <lineage>
        <taxon>Eukaryota</taxon>
        <taxon>Metazoa</taxon>
        <taxon>Spiralia</taxon>
        <taxon>Gnathifera</taxon>
        <taxon>Rotifera</taxon>
        <taxon>Eurotatoria</taxon>
        <taxon>Monogononta</taxon>
        <taxon>Pseudotrocha</taxon>
        <taxon>Ploima</taxon>
        <taxon>Brachionidae</taxon>
        <taxon>Brachionus</taxon>
    </lineage>
</organism>
<protein>
    <recommendedName>
        <fullName evidence="3">MULE transposase domain-containing protein</fullName>
    </recommendedName>
</protein>
<accession>A0A3M7T1C1</accession>
<proteinExistence type="predicted"/>
<dbReference type="Proteomes" id="UP000276133">
    <property type="component" value="Unassembled WGS sequence"/>
</dbReference>
<gene>
    <name evidence="1" type="ORF">BpHYR1_039016</name>
</gene>
<name>A0A3M7T1C1_BRAPC</name>
<dbReference type="EMBL" id="REGN01000447">
    <property type="protein sequence ID" value="RNA41824.1"/>
    <property type="molecule type" value="Genomic_DNA"/>
</dbReference>
<keyword evidence="2" id="KW-1185">Reference proteome</keyword>
<dbReference type="OrthoDB" id="6765568at2759"/>
<evidence type="ECO:0000313" key="1">
    <source>
        <dbReference type="EMBL" id="RNA41824.1"/>
    </source>
</evidence>
<comment type="caution">
    <text evidence="1">The sequence shown here is derived from an EMBL/GenBank/DDBJ whole genome shotgun (WGS) entry which is preliminary data.</text>
</comment>
<reference evidence="1 2" key="1">
    <citation type="journal article" date="2018" name="Sci. Rep.">
        <title>Genomic signatures of local adaptation to the degree of environmental predictability in rotifers.</title>
        <authorList>
            <person name="Franch-Gras L."/>
            <person name="Hahn C."/>
            <person name="Garcia-Roger E.M."/>
            <person name="Carmona M.J."/>
            <person name="Serra M."/>
            <person name="Gomez A."/>
        </authorList>
    </citation>
    <scope>NUCLEOTIDE SEQUENCE [LARGE SCALE GENOMIC DNA]</scope>
    <source>
        <strain evidence="1">HYR1</strain>
    </source>
</reference>
<evidence type="ECO:0008006" key="3">
    <source>
        <dbReference type="Google" id="ProtNLM"/>
    </source>
</evidence>
<dbReference type="AlphaFoldDB" id="A0A3M7T1C1"/>